<protein>
    <submittedName>
        <fullName evidence="7">Splicing factor, CC1-like protein</fullName>
    </submittedName>
</protein>
<keyword evidence="2" id="KW-0677">Repeat</keyword>
<sequence>MDVEKLLEQADHDKEAEAKAAKVKAEPVDRDERDRRTRSDRDRSDRYRGDRRDNRRDRSRDRDLYPPRESNGERRESRERRKRDGSRPRSSKSKDADTDEERSRYAGRSDSRDRRGGRRDRAGGDYYSGGGRGARSRSPRRDRDERRGDRYRDRSRDRTRRDREAIDERRGGRRRTPTPEPTEDDRDKRTIFVQQISQRAEMRHLRVFFETVGPVVEAQIVKDRVTGRSKGVGYVEFKDEESVQKALQLTGQKLKGVPIIAQLTEAEKNRASRAAGEGGGASASNGAPFHRLYVGNIHFSVTEEDLKEIFLPFGELEQVTLQRDEQNPTRSKGYGFVQFVGPDDAKKALQEMNGFELAGRQIRVGLGNDKFTPESTAHLLRNFPQQAASYQGSAFSGAGGRGAYAGGSGGVFDRAHGRDDRGISGASALDDTDMAGVNFKQVDRNKLMANLARNEVDVPKKDTQPMARARTVVNTIAPSKCIKIQNAFDADQELAQYGPNWTKELETEVKTECNAKYGKVVHIAVDPNSDGEIFVKFDSVTGGEKALQGLNGRNFNFRTIRASYVVDKVYNSLYGAAAAF</sequence>
<feature type="compositionally biased region" description="Basic and acidic residues" evidence="5">
    <location>
        <begin position="1"/>
        <end position="79"/>
    </location>
</feature>
<evidence type="ECO:0000259" key="6">
    <source>
        <dbReference type="PROSITE" id="PS50102"/>
    </source>
</evidence>
<dbReference type="Gene3D" id="3.30.70.330">
    <property type="match status" value="3"/>
</dbReference>
<evidence type="ECO:0000256" key="1">
    <source>
        <dbReference type="ARBA" id="ARBA00022553"/>
    </source>
</evidence>
<keyword evidence="3 4" id="KW-0694">RNA-binding</keyword>
<feature type="domain" description="RRM" evidence="6">
    <location>
        <begin position="189"/>
        <end position="266"/>
    </location>
</feature>
<feature type="compositionally biased region" description="Basic and acidic residues" evidence="5">
    <location>
        <begin position="139"/>
        <end position="170"/>
    </location>
</feature>
<dbReference type="OrthoDB" id="5411533at2759"/>
<gene>
    <name evidence="7" type="ORF">BU23DRAFT_9046</name>
</gene>
<evidence type="ECO:0000256" key="3">
    <source>
        <dbReference type="ARBA" id="ARBA00022884"/>
    </source>
</evidence>
<dbReference type="CDD" id="cd12284">
    <property type="entry name" value="RRM2_RBM23_RBM39"/>
    <property type="match status" value="1"/>
</dbReference>
<name>A0A6A5VUM4_9PLEO</name>
<dbReference type="SMART" id="SM00360">
    <property type="entry name" value="RRM"/>
    <property type="match status" value="3"/>
</dbReference>
<dbReference type="EMBL" id="ML976656">
    <property type="protein sequence ID" value="KAF1980458.1"/>
    <property type="molecule type" value="Genomic_DNA"/>
</dbReference>
<dbReference type="PANTHER" id="PTHR48036">
    <property type="entry name" value="SPLICING FACTOR (PAD-1), PUTATIVE (AFU_ORTHOLOGUE AFUA_1G15810)-RELATED"/>
    <property type="match status" value="1"/>
</dbReference>
<proteinExistence type="predicted"/>
<dbReference type="CDD" id="cd12283">
    <property type="entry name" value="RRM1_RBM39_like"/>
    <property type="match status" value="1"/>
</dbReference>
<dbReference type="NCBIfam" id="TIGR01622">
    <property type="entry name" value="SF-CC1"/>
    <property type="match status" value="1"/>
</dbReference>
<feature type="domain" description="RRM" evidence="6">
    <location>
        <begin position="290"/>
        <end position="369"/>
    </location>
</feature>
<dbReference type="InterPro" id="IPR029123">
    <property type="entry name" value="RBM39_linker"/>
</dbReference>
<evidence type="ECO:0000256" key="5">
    <source>
        <dbReference type="SAM" id="MobiDB-lite"/>
    </source>
</evidence>
<dbReference type="GO" id="GO:0003723">
    <property type="term" value="F:RNA binding"/>
    <property type="evidence" value="ECO:0007669"/>
    <property type="project" value="UniProtKB-UniRule"/>
</dbReference>
<evidence type="ECO:0000313" key="8">
    <source>
        <dbReference type="Proteomes" id="UP000800036"/>
    </source>
</evidence>
<keyword evidence="1" id="KW-0597">Phosphoprotein</keyword>
<feature type="domain" description="RRM" evidence="6">
    <location>
        <begin position="503"/>
        <end position="567"/>
    </location>
</feature>
<dbReference type="Pfam" id="PF00076">
    <property type="entry name" value="RRM_1"/>
    <property type="match status" value="3"/>
</dbReference>
<dbReference type="GO" id="GO:0005634">
    <property type="term" value="C:nucleus"/>
    <property type="evidence" value="ECO:0007669"/>
    <property type="project" value="InterPro"/>
</dbReference>
<dbReference type="GO" id="GO:0006397">
    <property type="term" value="P:mRNA processing"/>
    <property type="evidence" value="ECO:0007669"/>
    <property type="project" value="InterPro"/>
</dbReference>
<keyword evidence="8" id="KW-1185">Reference proteome</keyword>
<dbReference type="SUPFAM" id="SSF54928">
    <property type="entry name" value="RNA-binding domain, RBD"/>
    <property type="match status" value="2"/>
</dbReference>
<dbReference type="AlphaFoldDB" id="A0A6A5VUM4"/>
<dbReference type="InterPro" id="IPR006509">
    <property type="entry name" value="RBM39_SF"/>
</dbReference>
<accession>A0A6A5VUM4</accession>
<reference evidence="7" key="1">
    <citation type="journal article" date="2020" name="Stud. Mycol.">
        <title>101 Dothideomycetes genomes: a test case for predicting lifestyles and emergence of pathogens.</title>
        <authorList>
            <person name="Haridas S."/>
            <person name="Albert R."/>
            <person name="Binder M."/>
            <person name="Bloem J."/>
            <person name="Labutti K."/>
            <person name="Salamov A."/>
            <person name="Andreopoulos B."/>
            <person name="Baker S."/>
            <person name="Barry K."/>
            <person name="Bills G."/>
            <person name="Bluhm B."/>
            <person name="Cannon C."/>
            <person name="Castanera R."/>
            <person name="Culley D."/>
            <person name="Daum C."/>
            <person name="Ezra D."/>
            <person name="Gonzalez J."/>
            <person name="Henrissat B."/>
            <person name="Kuo A."/>
            <person name="Liang C."/>
            <person name="Lipzen A."/>
            <person name="Lutzoni F."/>
            <person name="Magnuson J."/>
            <person name="Mondo S."/>
            <person name="Nolan M."/>
            <person name="Ohm R."/>
            <person name="Pangilinan J."/>
            <person name="Park H.-J."/>
            <person name="Ramirez L."/>
            <person name="Alfaro M."/>
            <person name="Sun H."/>
            <person name="Tritt A."/>
            <person name="Yoshinaga Y."/>
            <person name="Zwiers L.-H."/>
            <person name="Turgeon B."/>
            <person name="Goodwin S."/>
            <person name="Spatafora J."/>
            <person name="Crous P."/>
            <person name="Grigoriev I."/>
        </authorList>
    </citation>
    <scope>NUCLEOTIDE SEQUENCE</scope>
    <source>
        <strain evidence="7">CBS 107.79</strain>
    </source>
</reference>
<feature type="region of interest" description="Disordered" evidence="5">
    <location>
        <begin position="1"/>
        <end position="189"/>
    </location>
</feature>
<evidence type="ECO:0000256" key="2">
    <source>
        <dbReference type="ARBA" id="ARBA00022737"/>
    </source>
</evidence>
<dbReference type="SMART" id="SM00361">
    <property type="entry name" value="RRM_1"/>
    <property type="match status" value="2"/>
</dbReference>
<evidence type="ECO:0000256" key="4">
    <source>
        <dbReference type="PROSITE-ProRule" id="PRU00176"/>
    </source>
</evidence>
<dbReference type="CDD" id="cd12285">
    <property type="entry name" value="RRM3_RBM39_like"/>
    <property type="match status" value="1"/>
</dbReference>
<dbReference type="InterPro" id="IPR012677">
    <property type="entry name" value="Nucleotide-bd_a/b_plait_sf"/>
</dbReference>
<dbReference type="InterPro" id="IPR035979">
    <property type="entry name" value="RBD_domain_sf"/>
</dbReference>
<dbReference type="PROSITE" id="PS50102">
    <property type="entry name" value="RRM"/>
    <property type="match status" value="3"/>
</dbReference>
<evidence type="ECO:0000313" key="7">
    <source>
        <dbReference type="EMBL" id="KAF1980458.1"/>
    </source>
</evidence>
<feature type="compositionally biased region" description="Basic and acidic residues" evidence="5">
    <location>
        <begin position="92"/>
        <end position="123"/>
    </location>
</feature>
<dbReference type="InterPro" id="IPR000504">
    <property type="entry name" value="RRM_dom"/>
</dbReference>
<dbReference type="Pfam" id="PF15519">
    <property type="entry name" value="RBM39linker"/>
    <property type="match status" value="1"/>
</dbReference>
<dbReference type="InterPro" id="IPR003954">
    <property type="entry name" value="RRM_euk-type"/>
</dbReference>
<organism evidence="7 8">
    <name type="scientific">Bimuria novae-zelandiae CBS 107.79</name>
    <dbReference type="NCBI Taxonomy" id="1447943"/>
    <lineage>
        <taxon>Eukaryota</taxon>
        <taxon>Fungi</taxon>
        <taxon>Dikarya</taxon>
        <taxon>Ascomycota</taxon>
        <taxon>Pezizomycotina</taxon>
        <taxon>Dothideomycetes</taxon>
        <taxon>Pleosporomycetidae</taxon>
        <taxon>Pleosporales</taxon>
        <taxon>Massarineae</taxon>
        <taxon>Didymosphaeriaceae</taxon>
        <taxon>Bimuria</taxon>
    </lineage>
</organism>
<dbReference type="Proteomes" id="UP000800036">
    <property type="component" value="Unassembled WGS sequence"/>
</dbReference>